<evidence type="ECO:0000313" key="8">
    <source>
        <dbReference type="EMBL" id="HIW05975.1"/>
    </source>
</evidence>
<dbReference type="GO" id="GO:0003677">
    <property type="term" value="F:DNA binding"/>
    <property type="evidence" value="ECO:0007669"/>
    <property type="project" value="UniProtKB-KW"/>
</dbReference>
<organism evidence="8 9">
    <name type="scientific">Candidatus Ignatzschineria merdigallinarum</name>
    <dbReference type="NCBI Taxonomy" id="2838621"/>
    <lineage>
        <taxon>Bacteria</taxon>
        <taxon>Pseudomonadati</taxon>
        <taxon>Pseudomonadota</taxon>
        <taxon>Gammaproteobacteria</taxon>
        <taxon>Cardiobacteriales</taxon>
        <taxon>Ignatzschineriaceae</taxon>
        <taxon>Ignatzschineria</taxon>
    </lineage>
</organism>
<dbReference type="AlphaFoldDB" id="A0A9D1TTU5"/>
<gene>
    <name evidence="8" type="ORF">H9889_01420</name>
</gene>
<dbReference type="GO" id="GO:0003700">
    <property type="term" value="F:DNA-binding transcription factor activity"/>
    <property type="evidence" value="ECO:0007669"/>
    <property type="project" value="TreeGrafter"/>
</dbReference>
<evidence type="ECO:0000256" key="4">
    <source>
        <dbReference type="ARBA" id="ARBA00040379"/>
    </source>
</evidence>
<dbReference type="GO" id="GO:0045892">
    <property type="term" value="P:negative regulation of DNA-templated transcription"/>
    <property type="evidence" value="ECO:0007669"/>
    <property type="project" value="TreeGrafter"/>
</dbReference>
<evidence type="ECO:0000259" key="6">
    <source>
        <dbReference type="PROSITE" id="PS51077"/>
    </source>
</evidence>
<proteinExistence type="predicted"/>
<dbReference type="InterPro" id="IPR005471">
    <property type="entry name" value="Tscrpt_reg_IclR_N"/>
</dbReference>
<dbReference type="InterPro" id="IPR050707">
    <property type="entry name" value="HTH_MetabolicPath_Reg"/>
</dbReference>
<dbReference type="Gene3D" id="1.10.10.10">
    <property type="entry name" value="Winged helix-like DNA-binding domain superfamily/Winged helix DNA-binding domain"/>
    <property type="match status" value="1"/>
</dbReference>
<evidence type="ECO:0000256" key="5">
    <source>
        <dbReference type="ARBA" id="ARBA00042627"/>
    </source>
</evidence>
<dbReference type="Pfam" id="PF01614">
    <property type="entry name" value="IclR_C"/>
    <property type="match status" value="1"/>
</dbReference>
<evidence type="ECO:0000256" key="2">
    <source>
        <dbReference type="ARBA" id="ARBA00023125"/>
    </source>
</evidence>
<dbReference type="InterPro" id="IPR029016">
    <property type="entry name" value="GAF-like_dom_sf"/>
</dbReference>
<name>A0A9D1TTU5_9GAMM</name>
<accession>A0A9D1TTU5</accession>
<dbReference type="PANTHER" id="PTHR30136:SF24">
    <property type="entry name" value="HTH-TYPE TRANSCRIPTIONAL REPRESSOR ALLR"/>
    <property type="match status" value="1"/>
</dbReference>
<keyword evidence="1" id="KW-0805">Transcription regulation</keyword>
<reference evidence="8" key="2">
    <citation type="submission" date="2021-04" db="EMBL/GenBank/DDBJ databases">
        <authorList>
            <person name="Gilroy R."/>
        </authorList>
    </citation>
    <scope>NUCLEOTIDE SEQUENCE</scope>
    <source>
        <strain evidence="8">CHK160-9182</strain>
    </source>
</reference>
<evidence type="ECO:0000256" key="3">
    <source>
        <dbReference type="ARBA" id="ARBA00023163"/>
    </source>
</evidence>
<evidence type="ECO:0000256" key="1">
    <source>
        <dbReference type="ARBA" id="ARBA00023015"/>
    </source>
</evidence>
<comment type="caution">
    <text evidence="8">The sequence shown here is derived from an EMBL/GenBank/DDBJ whole genome shotgun (WGS) entry which is preliminary data.</text>
</comment>
<dbReference type="PROSITE" id="PS51077">
    <property type="entry name" value="HTH_ICLR"/>
    <property type="match status" value="1"/>
</dbReference>
<feature type="domain" description="HTH iclR-type" evidence="6">
    <location>
        <begin position="1"/>
        <end position="63"/>
    </location>
</feature>
<dbReference type="InterPro" id="IPR036388">
    <property type="entry name" value="WH-like_DNA-bd_sf"/>
</dbReference>
<evidence type="ECO:0000259" key="7">
    <source>
        <dbReference type="PROSITE" id="PS51078"/>
    </source>
</evidence>
<dbReference type="InterPro" id="IPR014757">
    <property type="entry name" value="Tscrpt_reg_IclR_C"/>
</dbReference>
<dbReference type="SUPFAM" id="SSF46785">
    <property type="entry name" value="Winged helix' DNA-binding domain"/>
    <property type="match status" value="1"/>
</dbReference>
<feature type="domain" description="IclR-ED" evidence="7">
    <location>
        <begin position="57"/>
        <end position="241"/>
    </location>
</feature>
<dbReference type="Proteomes" id="UP000823934">
    <property type="component" value="Unassembled WGS sequence"/>
</dbReference>
<dbReference type="EMBL" id="DXHP01000034">
    <property type="protein sequence ID" value="HIW05975.1"/>
    <property type="molecule type" value="Genomic_DNA"/>
</dbReference>
<dbReference type="SUPFAM" id="SSF55781">
    <property type="entry name" value="GAF domain-like"/>
    <property type="match status" value="1"/>
</dbReference>
<dbReference type="Gene3D" id="3.30.450.40">
    <property type="match status" value="1"/>
</dbReference>
<dbReference type="InterPro" id="IPR036390">
    <property type="entry name" value="WH_DNA-bd_sf"/>
</dbReference>
<protein>
    <recommendedName>
        <fullName evidence="4">HTH-type transcriptional repressor AllR</fullName>
    </recommendedName>
    <alternativeName>
        <fullName evidence="5">Negative regulator of allantoin and glyoxylate utilization operons</fullName>
    </alternativeName>
</protein>
<dbReference type="PROSITE" id="PS51078">
    <property type="entry name" value="ICLR_ED"/>
    <property type="match status" value="1"/>
</dbReference>
<evidence type="ECO:0000313" key="9">
    <source>
        <dbReference type="Proteomes" id="UP000823934"/>
    </source>
</evidence>
<reference evidence="8" key="1">
    <citation type="journal article" date="2021" name="PeerJ">
        <title>Extensive microbial diversity within the chicken gut microbiome revealed by metagenomics and culture.</title>
        <authorList>
            <person name="Gilroy R."/>
            <person name="Ravi A."/>
            <person name="Getino M."/>
            <person name="Pursley I."/>
            <person name="Horton D.L."/>
            <person name="Alikhan N.F."/>
            <person name="Baker D."/>
            <person name="Gharbi K."/>
            <person name="Hall N."/>
            <person name="Watson M."/>
            <person name="Adriaenssens E.M."/>
            <person name="Foster-Nyarko E."/>
            <person name="Jarju S."/>
            <person name="Secka A."/>
            <person name="Antonio M."/>
            <person name="Oren A."/>
            <person name="Chaudhuri R.R."/>
            <person name="La Ragione R."/>
            <person name="Hildebrand F."/>
            <person name="Pallen M.J."/>
        </authorList>
    </citation>
    <scope>NUCLEOTIDE SEQUENCE</scope>
    <source>
        <strain evidence="8">CHK160-9182</strain>
    </source>
</reference>
<sequence>MKNSDRILHILSYIGNAEKPVSPKELEEKLHIPISSVYRILNTLMLWEYVTHSHILGFYTLGAQSLKGRELYEKYSLLTPSVEKILTTLMEKSNESAAIIVSDLSKSICVSMIESKQALRCSFIPGKGDVLIRGASGKTLLAFYDEPLREKILKHYFTDEQKAAKDALIAELHIIQKRGYGRSVGEIDEGVLGISAPIFRQKQTAAVVTLMAPYFRSQDKEQEFIQLVMTAAHHITDIINHN</sequence>
<keyword evidence="3" id="KW-0804">Transcription</keyword>
<dbReference type="Pfam" id="PF09339">
    <property type="entry name" value="HTH_IclR"/>
    <property type="match status" value="1"/>
</dbReference>
<dbReference type="PANTHER" id="PTHR30136">
    <property type="entry name" value="HELIX-TURN-HELIX TRANSCRIPTIONAL REGULATOR, ICLR FAMILY"/>
    <property type="match status" value="1"/>
</dbReference>
<keyword evidence="2" id="KW-0238">DNA-binding</keyword>